<evidence type="ECO:0000313" key="16">
    <source>
        <dbReference type="EMBL" id="CAG4882472.1"/>
    </source>
</evidence>
<gene>
    <name evidence="15 16" type="primary">aat</name>
    <name evidence="16" type="ORF">GTOL_10354</name>
</gene>
<dbReference type="PANTHER" id="PTHR30098:SF2">
    <property type="entry name" value="LEUCYL_PHENYLALANYL-TRNA--PROTEIN TRANSFERASE"/>
    <property type="match status" value="1"/>
</dbReference>
<dbReference type="InterPro" id="IPR042203">
    <property type="entry name" value="Leu/Phe-tRNA_Trfase_C"/>
</dbReference>
<dbReference type="HAMAP" id="MF_00688">
    <property type="entry name" value="Leu_Phe_trans"/>
    <property type="match status" value="1"/>
</dbReference>
<dbReference type="Pfam" id="PF03588">
    <property type="entry name" value="Leu_Phe_trans"/>
    <property type="match status" value="1"/>
</dbReference>
<dbReference type="Proteomes" id="UP000742786">
    <property type="component" value="Unassembled WGS sequence"/>
</dbReference>
<evidence type="ECO:0000256" key="13">
    <source>
        <dbReference type="ARBA" id="ARBA00077165"/>
    </source>
</evidence>
<keyword evidence="4 15" id="KW-0012">Acyltransferase</keyword>
<evidence type="ECO:0000256" key="6">
    <source>
        <dbReference type="ARBA" id="ARBA00050652"/>
    </source>
</evidence>
<evidence type="ECO:0000313" key="17">
    <source>
        <dbReference type="Proteomes" id="UP000742786"/>
    </source>
</evidence>
<sequence length="242" mass="26640">MIPWLGAEIAFPPVIKALADPPGLLAAGGDLSPQRLLAAYHHGIFPWYSPGDPILWWSPDPRMVLHPNELKISRSLARTLRNADYEVRLDSACGEVIHACATAPRRGQHGTWITAEMQQAYLRLHQLGYAHSVETWIDGRLAGGLYGVALGRAFFGESMFSCVNDASKIALAHLCIYLQRRDFGIIDCQMETTHLTSLGAHPIPRRDFIVVLATLVDSGAAPGPWPTDGIRDCFRKEQHGIA</sequence>
<name>A0A916NGQ4_9PROT</name>
<dbReference type="Gene3D" id="3.40.630.70">
    <property type="entry name" value="Leucyl/phenylalanyl-tRNA-protein transferase, C-terminal domain"/>
    <property type="match status" value="1"/>
</dbReference>
<comment type="subcellular location">
    <subcellularLocation>
        <location evidence="1 15">Cytoplasm</location>
    </subcellularLocation>
</comment>
<organism evidence="16 17">
    <name type="scientific">Georgfuchsia toluolica</name>
    <dbReference type="NCBI Taxonomy" id="424218"/>
    <lineage>
        <taxon>Bacteria</taxon>
        <taxon>Pseudomonadati</taxon>
        <taxon>Pseudomonadota</taxon>
        <taxon>Betaproteobacteria</taxon>
        <taxon>Nitrosomonadales</taxon>
        <taxon>Sterolibacteriaceae</taxon>
        <taxon>Georgfuchsia</taxon>
    </lineage>
</organism>
<dbReference type="PANTHER" id="PTHR30098">
    <property type="entry name" value="LEUCYL/PHENYLALANYL-TRNA--PROTEIN TRANSFERASE"/>
    <property type="match status" value="1"/>
</dbReference>
<dbReference type="SUPFAM" id="SSF55729">
    <property type="entry name" value="Acyl-CoA N-acyltransferases (Nat)"/>
    <property type="match status" value="1"/>
</dbReference>
<proteinExistence type="inferred from homology"/>
<comment type="function">
    <text evidence="8 15">Functions in the N-end rule pathway of protein degradation where it conjugates Leu, Phe and, less efficiently, Met from aminoacyl-tRNAs to the N-termini of proteins containing an N-terminal arginine or lysine.</text>
</comment>
<dbReference type="AlphaFoldDB" id="A0A916NGQ4"/>
<dbReference type="GO" id="GO:0008914">
    <property type="term" value="F:leucyl-tRNA--protein transferase activity"/>
    <property type="evidence" value="ECO:0007669"/>
    <property type="project" value="UniProtKB-UniRule"/>
</dbReference>
<dbReference type="GO" id="GO:0005737">
    <property type="term" value="C:cytoplasm"/>
    <property type="evidence" value="ECO:0007669"/>
    <property type="project" value="UniProtKB-SubCell"/>
</dbReference>
<evidence type="ECO:0000256" key="5">
    <source>
        <dbReference type="ARBA" id="ARBA00050607"/>
    </source>
</evidence>
<dbReference type="RefSeq" id="WP_220634539.1">
    <property type="nucleotide sequence ID" value="NZ_CAJQUM010000001.1"/>
</dbReference>
<evidence type="ECO:0000256" key="14">
    <source>
        <dbReference type="ARBA" id="ARBA00083640"/>
    </source>
</evidence>
<comment type="catalytic activity">
    <reaction evidence="5 15">
        <text>L-phenylalanyl-tRNA(Phe) + an N-terminal L-alpha-aminoacyl-[protein] = an N-terminal L-phenylalanyl-L-alpha-aminoacyl-[protein] + tRNA(Phe)</text>
        <dbReference type="Rhea" id="RHEA:43632"/>
        <dbReference type="Rhea" id="RHEA-COMP:9668"/>
        <dbReference type="Rhea" id="RHEA-COMP:9699"/>
        <dbReference type="Rhea" id="RHEA-COMP:10636"/>
        <dbReference type="Rhea" id="RHEA-COMP:10637"/>
        <dbReference type="ChEBI" id="CHEBI:78442"/>
        <dbReference type="ChEBI" id="CHEBI:78531"/>
        <dbReference type="ChEBI" id="CHEBI:78597"/>
        <dbReference type="ChEBI" id="CHEBI:83561"/>
        <dbReference type="EC" id="2.3.2.6"/>
    </reaction>
</comment>
<keyword evidence="2 15" id="KW-0963">Cytoplasm</keyword>
<comment type="caution">
    <text evidence="16">The sequence shown here is derived from an EMBL/GenBank/DDBJ whole genome shotgun (WGS) entry which is preliminary data.</text>
</comment>
<comment type="catalytic activity">
    <reaction evidence="7 15">
        <text>N-terminal L-lysyl-[protein] + L-leucyl-tRNA(Leu) = N-terminal L-leucyl-L-lysyl-[protein] + tRNA(Leu) + H(+)</text>
        <dbReference type="Rhea" id="RHEA:12340"/>
        <dbReference type="Rhea" id="RHEA-COMP:9613"/>
        <dbReference type="Rhea" id="RHEA-COMP:9622"/>
        <dbReference type="Rhea" id="RHEA-COMP:12670"/>
        <dbReference type="Rhea" id="RHEA-COMP:12671"/>
        <dbReference type="ChEBI" id="CHEBI:15378"/>
        <dbReference type="ChEBI" id="CHEBI:65249"/>
        <dbReference type="ChEBI" id="CHEBI:78442"/>
        <dbReference type="ChEBI" id="CHEBI:78494"/>
        <dbReference type="ChEBI" id="CHEBI:133043"/>
        <dbReference type="EC" id="2.3.2.6"/>
    </reaction>
</comment>
<evidence type="ECO:0000256" key="7">
    <source>
        <dbReference type="ARBA" id="ARBA00051538"/>
    </source>
</evidence>
<dbReference type="InterPro" id="IPR042221">
    <property type="entry name" value="Leu/Phe-tRNA_Trfase_N"/>
</dbReference>
<keyword evidence="17" id="KW-1185">Reference proteome</keyword>
<dbReference type="FunFam" id="3.30.70.3550:FF:000001">
    <property type="entry name" value="Leucyl/phenylalanyl-tRNA--protein transferase"/>
    <property type="match status" value="1"/>
</dbReference>
<comment type="catalytic activity">
    <reaction evidence="6 15">
        <text>N-terminal L-arginyl-[protein] + L-leucyl-tRNA(Leu) = N-terminal L-leucyl-L-arginyl-[protein] + tRNA(Leu) + H(+)</text>
        <dbReference type="Rhea" id="RHEA:50416"/>
        <dbReference type="Rhea" id="RHEA-COMP:9613"/>
        <dbReference type="Rhea" id="RHEA-COMP:9622"/>
        <dbReference type="Rhea" id="RHEA-COMP:12672"/>
        <dbReference type="Rhea" id="RHEA-COMP:12673"/>
        <dbReference type="ChEBI" id="CHEBI:15378"/>
        <dbReference type="ChEBI" id="CHEBI:64719"/>
        <dbReference type="ChEBI" id="CHEBI:78442"/>
        <dbReference type="ChEBI" id="CHEBI:78494"/>
        <dbReference type="ChEBI" id="CHEBI:133044"/>
        <dbReference type="EC" id="2.3.2.6"/>
    </reaction>
</comment>
<accession>A0A916NGQ4</accession>
<evidence type="ECO:0000256" key="1">
    <source>
        <dbReference type="ARBA" id="ARBA00004496"/>
    </source>
</evidence>
<evidence type="ECO:0000256" key="4">
    <source>
        <dbReference type="ARBA" id="ARBA00023315"/>
    </source>
</evidence>
<evidence type="ECO:0000256" key="9">
    <source>
        <dbReference type="ARBA" id="ARBA00061535"/>
    </source>
</evidence>
<dbReference type="NCBIfam" id="TIGR00667">
    <property type="entry name" value="aat"/>
    <property type="match status" value="1"/>
</dbReference>
<evidence type="ECO:0000256" key="12">
    <source>
        <dbReference type="ARBA" id="ARBA00077136"/>
    </source>
</evidence>
<evidence type="ECO:0000256" key="3">
    <source>
        <dbReference type="ARBA" id="ARBA00022679"/>
    </source>
</evidence>
<protein>
    <recommendedName>
        <fullName evidence="11 15">Leucyl/phenylalanyl-tRNA--protein transferase</fullName>
        <ecNumber evidence="10 15">2.3.2.6</ecNumber>
    </recommendedName>
    <alternativeName>
        <fullName evidence="12 15">L/F-transferase</fullName>
    </alternativeName>
    <alternativeName>
        <fullName evidence="13 15">Leucyltransferase</fullName>
    </alternativeName>
    <alternativeName>
        <fullName evidence="14 15">Phenyalanyltransferase</fullName>
    </alternativeName>
</protein>
<dbReference type="GO" id="GO:0030163">
    <property type="term" value="P:protein catabolic process"/>
    <property type="evidence" value="ECO:0007669"/>
    <property type="project" value="UniProtKB-UniRule"/>
</dbReference>
<dbReference type="EC" id="2.3.2.6" evidence="10 15"/>
<evidence type="ECO:0000256" key="2">
    <source>
        <dbReference type="ARBA" id="ARBA00022490"/>
    </source>
</evidence>
<keyword evidence="3 15" id="KW-0808">Transferase</keyword>
<evidence type="ECO:0000256" key="15">
    <source>
        <dbReference type="HAMAP-Rule" id="MF_00688"/>
    </source>
</evidence>
<dbReference type="FunFam" id="3.40.630.70:FF:000001">
    <property type="entry name" value="Leucyl/phenylalanyl-tRNA--protein transferase"/>
    <property type="match status" value="1"/>
</dbReference>
<dbReference type="InterPro" id="IPR004616">
    <property type="entry name" value="Leu/Phe-tRNA_Trfase"/>
</dbReference>
<evidence type="ECO:0000256" key="8">
    <source>
        <dbReference type="ARBA" id="ARBA00054043"/>
    </source>
</evidence>
<comment type="similarity">
    <text evidence="9 15">Belongs to the L/F-transferase family.</text>
</comment>
<evidence type="ECO:0000256" key="11">
    <source>
        <dbReference type="ARBA" id="ARBA00074372"/>
    </source>
</evidence>
<dbReference type="InterPro" id="IPR016181">
    <property type="entry name" value="Acyl_CoA_acyltransferase"/>
</dbReference>
<reference evidence="16" key="1">
    <citation type="submission" date="2021-04" db="EMBL/GenBank/DDBJ databases">
        <authorList>
            <person name="Hornung B."/>
        </authorList>
    </citation>
    <scope>NUCLEOTIDE SEQUENCE</scope>
    <source>
        <strain evidence="16">G5G6</strain>
    </source>
</reference>
<evidence type="ECO:0000256" key="10">
    <source>
        <dbReference type="ARBA" id="ARBA00066767"/>
    </source>
</evidence>
<dbReference type="Gene3D" id="3.30.70.3550">
    <property type="entry name" value="Leucyl/phenylalanyl-tRNA-protein transferase, N-terminal domain"/>
    <property type="match status" value="1"/>
</dbReference>
<dbReference type="EMBL" id="CAJQUM010000001">
    <property type="protein sequence ID" value="CAG4882472.1"/>
    <property type="molecule type" value="Genomic_DNA"/>
</dbReference>